<gene>
    <name evidence="1" type="ORF">GCM10023184_43420</name>
</gene>
<dbReference type="EMBL" id="BAABGY010000016">
    <property type="protein sequence ID" value="GAA4343214.1"/>
    <property type="molecule type" value="Genomic_DNA"/>
</dbReference>
<name>A0ABP8HRH7_9BACT</name>
<comment type="caution">
    <text evidence="1">The sequence shown here is derived from an EMBL/GenBank/DDBJ whole genome shotgun (WGS) entry which is preliminary data.</text>
</comment>
<organism evidence="1 2">
    <name type="scientific">Flaviaesturariibacter amylovorans</name>
    <dbReference type="NCBI Taxonomy" id="1084520"/>
    <lineage>
        <taxon>Bacteria</taxon>
        <taxon>Pseudomonadati</taxon>
        <taxon>Bacteroidota</taxon>
        <taxon>Chitinophagia</taxon>
        <taxon>Chitinophagales</taxon>
        <taxon>Chitinophagaceae</taxon>
        <taxon>Flaviaestuariibacter</taxon>
    </lineage>
</organism>
<sequence length="487" mass="53551">MRRVFALLLMLGWAVAGNAKKFDFKLVNFSDKTLAVYIQVGKPDEPGELKFLLNLNPNEIKDLEYKLSKNERVRVYGDYQGQRTLAFERLFDSLSSSASNVVRLILPVPGRIQALGAADVQNRLRNDALLKPFTDSVRFAKGELPPLGSFLFYSPKTGALIALTPTFWKNESTVFRSEKTSRSTQLIVTPKSTEAVGPFLGTLLATASPAGPLELRWDVLNAHTEQWQAGDKSSIQVIQDPSHEYFLRSCMTEINDKKLATGEYQLLFVTGLNFAEKVVVGARSYVSRPVAEEFAFTAAEQEVALPADTTTGSLFVRPRAFQGIDSVSGLSYKVLAVDHTPVLTAFLADQDKTALKAAELKMESLRTAIEDQYSVLQNLDSSLIKTYSLAAIIPIVESLGDIPLRTGATATTPAKGGISDADFNRKAGQFNSVLAEAKQNVVRFKEVRQLVEKLSQPAGNEPARVQLSGNTIEVEAPVLQAYRAQRR</sequence>
<keyword evidence="2" id="KW-1185">Reference proteome</keyword>
<dbReference type="RefSeq" id="WP_345258071.1">
    <property type="nucleotide sequence ID" value="NZ_BAABGY010000016.1"/>
</dbReference>
<evidence type="ECO:0000313" key="1">
    <source>
        <dbReference type="EMBL" id="GAA4343214.1"/>
    </source>
</evidence>
<dbReference type="Proteomes" id="UP001501725">
    <property type="component" value="Unassembled WGS sequence"/>
</dbReference>
<reference evidence="2" key="1">
    <citation type="journal article" date="2019" name="Int. J. Syst. Evol. Microbiol.">
        <title>The Global Catalogue of Microorganisms (GCM) 10K type strain sequencing project: providing services to taxonomists for standard genome sequencing and annotation.</title>
        <authorList>
            <consortium name="The Broad Institute Genomics Platform"/>
            <consortium name="The Broad Institute Genome Sequencing Center for Infectious Disease"/>
            <person name="Wu L."/>
            <person name="Ma J."/>
        </authorList>
    </citation>
    <scope>NUCLEOTIDE SEQUENCE [LARGE SCALE GENOMIC DNA]</scope>
    <source>
        <strain evidence="2">JCM 17919</strain>
    </source>
</reference>
<protein>
    <recommendedName>
        <fullName evidence="3">DUF4139 domain-containing protein</fullName>
    </recommendedName>
</protein>
<evidence type="ECO:0008006" key="3">
    <source>
        <dbReference type="Google" id="ProtNLM"/>
    </source>
</evidence>
<evidence type="ECO:0000313" key="2">
    <source>
        <dbReference type="Proteomes" id="UP001501725"/>
    </source>
</evidence>
<proteinExistence type="predicted"/>
<accession>A0ABP8HRH7</accession>